<dbReference type="AlphaFoldDB" id="G3HB21"/>
<evidence type="ECO:0000313" key="2">
    <source>
        <dbReference type="Proteomes" id="UP000001075"/>
    </source>
</evidence>
<accession>G3HB21</accession>
<gene>
    <name evidence="1" type="ORF">I79_007635</name>
</gene>
<dbReference type="InParanoid" id="G3HB21"/>
<protein>
    <submittedName>
        <fullName evidence="1">Uncharacterized protein</fullName>
    </submittedName>
</protein>
<reference evidence="2" key="1">
    <citation type="journal article" date="2011" name="Nat. Biotechnol.">
        <title>The genomic sequence of the Chinese hamster ovary (CHO)-K1 cell line.</title>
        <authorList>
            <person name="Xu X."/>
            <person name="Nagarajan H."/>
            <person name="Lewis N.E."/>
            <person name="Pan S."/>
            <person name="Cai Z."/>
            <person name="Liu X."/>
            <person name="Chen W."/>
            <person name="Xie M."/>
            <person name="Wang W."/>
            <person name="Hammond S."/>
            <person name="Andersen M.R."/>
            <person name="Neff N."/>
            <person name="Passarelli B."/>
            <person name="Koh W."/>
            <person name="Fan H.C."/>
            <person name="Wang J."/>
            <person name="Gui Y."/>
            <person name="Lee K.H."/>
            <person name="Betenbaugh M.J."/>
            <person name="Quake S.R."/>
            <person name="Famili I."/>
            <person name="Palsson B.O."/>
            <person name="Wang J."/>
        </authorList>
    </citation>
    <scope>NUCLEOTIDE SEQUENCE [LARGE SCALE GENOMIC DNA]</scope>
    <source>
        <strain evidence="2">CHO K1 cell line</strain>
    </source>
</reference>
<dbReference type="EMBL" id="JH000261">
    <property type="protein sequence ID" value="EGV99944.1"/>
    <property type="molecule type" value="Genomic_DNA"/>
</dbReference>
<organism evidence="1 2">
    <name type="scientific">Cricetulus griseus</name>
    <name type="common">Chinese hamster</name>
    <name type="synonym">Cricetulus barabensis griseus</name>
    <dbReference type="NCBI Taxonomy" id="10029"/>
    <lineage>
        <taxon>Eukaryota</taxon>
        <taxon>Metazoa</taxon>
        <taxon>Chordata</taxon>
        <taxon>Craniata</taxon>
        <taxon>Vertebrata</taxon>
        <taxon>Euteleostomi</taxon>
        <taxon>Mammalia</taxon>
        <taxon>Eutheria</taxon>
        <taxon>Euarchontoglires</taxon>
        <taxon>Glires</taxon>
        <taxon>Rodentia</taxon>
        <taxon>Myomorpha</taxon>
        <taxon>Muroidea</taxon>
        <taxon>Cricetidae</taxon>
        <taxon>Cricetinae</taxon>
        <taxon>Cricetulus</taxon>
    </lineage>
</organism>
<sequence length="85" mass="9799">MSLSETRWSQREEKSTRGKRIDSSLIGMQMGLIWLSPLKGVLNFGYGVKCRCYKPCCENTVDKWKNKKVNGLVVPLWNEMEEVTS</sequence>
<name>G3HB21_CRIGR</name>
<evidence type="ECO:0000313" key="1">
    <source>
        <dbReference type="EMBL" id="EGV99944.1"/>
    </source>
</evidence>
<proteinExistence type="predicted"/>
<dbReference type="Proteomes" id="UP000001075">
    <property type="component" value="Unassembled WGS sequence"/>
</dbReference>